<dbReference type="Pfam" id="PF00583">
    <property type="entry name" value="Acetyltransf_1"/>
    <property type="match status" value="1"/>
</dbReference>
<feature type="domain" description="N-acetyltransferase" evidence="1">
    <location>
        <begin position="5"/>
        <end position="163"/>
    </location>
</feature>
<dbReference type="EMBL" id="UINC01065299">
    <property type="protein sequence ID" value="SVB94811.1"/>
    <property type="molecule type" value="Genomic_DNA"/>
</dbReference>
<dbReference type="GO" id="GO:0016747">
    <property type="term" value="F:acyltransferase activity, transferring groups other than amino-acyl groups"/>
    <property type="evidence" value="ECO:0007669"/>
    <property type="project" value="InterPro"/>
</dbReference>
<dbReference type="InterPro" id="IPR016181">
    <property type="entry name" value="Acyl_CoA_acyltransferase"/>
</dbReference>
<gene>
    <name evidence="2" type="ORF">METZ01_LOCUS247665</name>
</gene>
<organism evidence="2">
    <name type="scientific">marine metagenome</name>
    <dbReference type="NCBI Taxonomy" id="408172"/>
    <lineage>
        <taxon>unclassified sequences</taxon>
        <taxon>metagenomes</taxon>
        <taxon>ecological metagenomes</taxon>
    </lineage>
</organism>
<name>A0A382I7Y7_9ZZZZ</name>
<dbReference type="CDD" id="cd04301">
    <property type="entry name" value="NAT_SF"/>
    <property type="match status" value="1"/>
</dbReference>
<evidence type="ECO:0000313" key="2">
    <source>
        <dbReference type="EMBL" id="SVB94811.1"/>
    </source>
</evidence>
<reference evidence="2" key="1">
    <citation type="submission" date="2018-05" db="EMBL/GenBank/DDBJ databases">
        <authorList>
            <person name="Lanie J.A."/>
            <person name="Ng W.-L."/>
            <person name="Kazmierczak K.M."/>
            <person name="Andrzejewski T.M."/>
            <person name="Davidsen T.M."/>
            <person name="Wayne K.J."/>
            <person name="Tettelin H."/>
            <person name="Glass J.I."/>
            <person name="Rusch D."/>
            <person name="Podicherti R."/>
            <person name="Tsui H.-C.T."/>
            <person name="Winkler M.E."/>
        </authorList>
    </citation>
    <scope>NUCLEOTIDE SEQUENCE</scope>
</reference>
<proteinExistence type="predicted"/>
<accession>A0A382I7Y7</accession>
<sequence>MSLTITIREAYDSDLLTLIEYNRALAKETENLSLDTDVLRLGIKTALKLENCYYFVAEIGRGNVIGQTMITSEWSDWRNSEMWWIQSVYVHPDYRKQGVFRRIFMHIENISTKSHPVKSLRLYVMKNNLVGIETYKSLGMNNSGYLVYEKTLFPTIEPPFSKKNLSD</sequence>
<dbReference type="SUPFAM" id="SSF55729">
    <property type="entry name" value="Acyl-CoA N-acyltransferases (Nat)"/>
    <property type="match status" value="1"/>
</dbReference>
<evidence type="ECO:0000259" key="1">
    <source>
        <dbReference type="PROSITE" id="PS51186"/>
    </source>
</evidence>
<dbReference type="InterPro" id="IPR000182">
    <property type="entry name" value="GNAT_dom"/>
</dbReference>
<feature type="non-terminal residue" evidence="2">
    <location>
        <position position="167"/>
    </location>
</feature>
<protein>
    <recommendedName>
        <fullName evidence="1">N-acetyltransferase domain-containing protein</fullName>
    </recommendedName>
</protein>
<dbReference type="Gene3D" id="3.40.630.30">
    <property type="match status" value="1"/>
</dbReference>
<dbReference type="PROSITE" id="PS51186">
    <property type="entry name" value="GNAT"/>
    <property type="match status" value="1"/>
</dbReference>
<dbReference type="AlphaFoldDB" id="A0A382I7Y7"/>